<feature type="transmembrane region" description="Helical" evidence="7">
    <location>
        <begin position="173"/>
        <end position="192"/>
    </location>
</feature>
<dbReference type="PANTHER" id="PTHR32322">
    <property type="entry name" value="INNER MEMBRANE TRANSPORTER"/>
    <property type="match status" value="1"/>
</dbReference>
<feature type="transmembrane region" description="Helical" evidence="7">
    <location>
        <begin position="204"/>
        <end position="224"/>
    </location>
</feature>
<gene>
    <name evidence="9" type="ORF">ACFSJD_37095</name>
</gene>
<evidence type="ECO:0000259" key="8">
    <source>
        <dbReference type="Pfam" id="PF00892"/>
    </source>
</evidence>
<reference evidence="10" key="1">
    <citation type="journal article" date="2019" name="Int. J. Syst. Evol. Microbiol.">
        <title>The Global Catalogue of Microorganisms (GCM) 10K type strain sequencing project: providing services to taxonomists for standard genome sequencing and annotation.</title>
        <authorList>
            <consortium name="The Broad Institute Genomics Platform"/>
            <consortium name="The Broad Institute Genome Sequencing Center for Infectious Disease"/>
            <person name="Wu L."/>
            <person name="Ma J."/>
        </authorList>
    </citation>
    <scope>NUCLEOTIDE SEQUENCE [LARGE SCALE GENOMIC DNA]</scope>
    <source>
        <strain evidence="10">CCM 7043</strain>
    </source>
</reference>
<feature type="transmembrane region" description="Helical" evidence="7">
    <location>
        <begin position="90"/>
        <end position="112"/>
    </location>
</feature>
<dbReference type="Proteomes" id="UP001597114">
    <property type="component" value="Unassembled WGS sequence"/>
</dbReference>
<feature type="region of interest" description="Disordered" evidence="6">
    <location>
        <begin position="1"/>
        <end position="22"/>
    </location>
</feature>
<accession>A0ABW4F7M8</accession>
<proteinExistence type="inferred from homology"/>
<dbReference type="InterPro" id="IPR000620">
    <property type="entry name" value="EamA_dom"/>
</dbReference>
<dbReference type="RefSeq" id="WP_344727748.1">
    <property type="nucleotide sequence ID" value="NZ_BAAAUS010000046.1"/>
</dbReference>
<feature type="transmembrane region" description="Helical" evidence="7">
    <location>
        <begin position="60"/>
        <end position="78"/>
    </location>
</feature>
<dbReference type="Pfam" id="PF00892">
    <property type="entry name" value="EamA"/>
    <property type="match status" value="2"/>
</dbReference>
<evidence type="ECO:0000256" key="1">
    <source>
        <dbReference type="ARBA" id="ARBA00004141"/>
    </source>
</evidence>
<feature type="domain" description="EamA" evidence="8">
    <location>
        <begin position="38"/>
        <end position="161"/>
    </location>
</feature>
<feature type="transmembrane region" description="Helical" evidence="7">
    <location>
        <begin position="269"/>
        <end position="286"/>
    </location>
</feature>
<dbReference type="InterPro" id="IPR050638">
    <property type="entry name" value="AA-Vitamin_Transporters"/>
</dbReference>
<evidence type="ECO:0000256" key="5">
    <source>
        <dbReference type="ARBA" id="ARBA00023136"/>
    </source>
</evidence>
<evidence type="ECO:0000313" key="9">
    <source>
        <dbReference type="EMBL" id="MFD1523151.1"/>
    </source>
</evidence>
<evidence type="ECO:0000256" key="2">
    <source>
        <dbReference type="ARBA" id="ARBA00007362"/>
    </source>
</evidence>
<dbReference type="EMBL" id="JBHUCO010000058">
    <property type="protein sequence ID" value="MFD1523151.1"/>
    <property type="molecule type" value="Genomic_DNA"/>
</dbReference>
<evidence type="ECO:0000256" key="7">
    <source>
        <dbReference type="SAM" id="Phobius"/>
    </source>
</evidence>
<keyword evidence="3 7" id="KW-0812">Transmembrane</keyword>
<feature type="transmembrane region" description="Helical" evidence="7">
    <location>
        <begin position="149"/>
        <end position="167"/>
    </location>
</feature>
<dbReference type="PANTHER" id="PTHR32322:SF2">
    <property type="entry name" value="EAMA DOMAIN-CONTAINING PROTEIN"/>
    <property type="match status" value="1"/>
</dbReference>
<keyword evidence="10" id="KW-1185">Reference proteome</keyword>
<comment type="subcellular location">
    <subcellularLocation>
        <location evidence="1">Membrane</location>
        <topology evidence="1">Multi-pass membrane protein</topology>
    </subcellularLocation>
</comment>
<name>A0ABW4F7M8_9PSEU</name>
<dbReference type="InterPro" id="IPR037185">
    <property type="entry name" value="EmrE-like"/>
</dbReference>
<feature type="domain" description="EamA" evidence="8">
    <location>
        <begin position="175"/>
        <end position="308"/>
    </location>
</feature>
<comment type="caution">
    <text evidence="9">The sequence shown here is derived from an EMBL/GenBank/DDBJ whole genome shotgun (WGS) entry which is preliminary data.</text>
</comment>
<feature type="transmembrane region" description="Helical" evidence="7">
    <location>
        <begin position="29"/>
        <end position="48"/>
    </location>
</feature>
<keyword evidence="5 7" id="KW-0472">Membrane</keyword>
<evidence type="ECO:0000256" key="3">
    <source>
        <dbReference type="ARBA" id="ARBA00022692"/>
    </source>
</evidence>
<evidence type="ECO:0000313" key="10">
    <source>
        <dbReference type="Proteomes" id="UP001597114"/>
    </source>
</evidence>
<sequence>MEHTCTAPPQGSLPPSRPTQAGRTLTRPAAVGLPVSFILIWSSGYLVGDIGTNSLPPFTLLWWRFAAATLVALVVTLVSRARWPRRPRQWLHLMIIGILLQTVQFGGVYVGMSIGAPAGLSALLVGTSPLVIALVGTCAFNERMSRGQWVGLLLGVVGVAAAVQSQLGGGVTTLAILAVLVGLVGMIAGTLYQKHYGPPVDVRCGLTIQMFAALVTTTIAATVNGGFEPPSGTGEIITVLWLAIVCSLGGFGLLFALLRRRSGGAATSYLFLVPPVTALIAVPLLGEPVSTGMLVGIAVAACGVTLVTRQRTPTKNAIRPLWNSRRY</sequence>
<feature type="transmembrane region" description="Helical" evidence="7">
    <location>
        <begin position="118"/>
        <end position="140"/>
    </location>
</feature>
<feature type="transmembrane region" description="Helical" evidence="7">
    <location>
        <begin position="236"/>
        <end position="257"/>
    </location>
</feature>
<keyword evidence="4 7" id="KW-1133">Transmembrane helix</keyword>
<evidence type="ECO:0000256" key="6">
    <source>
        <dbReference type="SAM" id="MobiDB-lite"/>
    </source>
</evidence>
<feature type="transmembrane region" description="Helical" evidence="7">
    <location>
        <begin position="292"/>
        <end position="309"/>
    </location>
</feature>
<organism evidence="9 10">
    <name type="scientific">Pseudonocardia yunnanensis</name>
    <dbReference type="NCBI Taxonomy" id="58107"/>
    <lineage>
        <taxon>Bacteria</taxon>
        <taxon>Bacillati</taxon>
        <taxon>Actinomycetota</taxon>
        <taxon>Actinomycetes</taxon>
        <taxon>Pseudonocardiales</taxon>
        <taxon>Pseudonocardiaceae</taxon>
        <taxon>Pseudonocardia</taxon>
    </lineage>
</organism>
<dbReference type="SUPFAM" id="SSF103481">
    <property type="entry name" value="Multidrug resistance efflux transporter EmrE"/>
    <property type="match status" value="2"/>
</dbReference>
<protein>
    <submittedName>
        <fullName evidence="9">DMT family transporter</fullName>
    </submittedName>
</protein>
<comment type="similarity">
    <text evidence="2">Belongs to the EamA transporter family.</text>
</comment>
<evidence type="ECO:0000256" key="4">
    <source>
        <dbReference type="ARBA" id="ARBA00022989"/>
    </source>
</evidence>